<evidence type="ECO:0000256" key="2">
    <source>
        <dbReference type="ARBA" id="ARBA00022448"/>
    </source>
</evidence>
<keyword evidence="2" id="KW-0813">Transport</keyword>
<dbReference type="EMBL" id="JAVDYB010000001">
    <property type="protein sequence ID" value="MDR7276089.1"/>
    <property type="molecule type" value="Genomic_DNA"/>
</dbReference>
<dbReference type="GO" id="GO:0030288">
    <property type="term" value="C:outer membrane-bounded periplasmic space"/>
    <property type="evidence" value="ECO:0007669"/>
    <property type="project" value="TreeGrafter"/>
</dbReference>
<reference evidence="8" key="1">
    <citation type="submission" date="2023-07" db="EMBL/GenBank/DDBJ databases">
        <title>Sequencing the genomes of 1000 actinobacteria strains.</title>
        <authorList>
            <person name="Klenk H.-P."/>
        </authorList>
    </citation>
    <scope>NUCLEOTIDE SEQUENCE</scope>
    <source>
        <strain evidence="8">DSM 44707</strain>
    </source>
</reference>
<gene>
    <name evidence="8" type="ORF">J2S41_002867</name>
</gene>
<evidence type="ECO:0000256" key="6">
    <source>
        <dbReference type="SAM" id="SignalP"/>
    </source>
</evidence>
<evidence type="ECO:0000313" key="8">
    <source>
        <dbReference type="EMBL" id="MDR7276089.1"/>
    </source>
</evidence>
<dbReference type="Proteomes" id="UP001183643">
    <property type="component" value="Unassembled WGS sequence"/>
</dbReference>
<dbReference type="SUPFAM" id="SSF53850">
    <property type="entry name" value="Periplasmic binding protein-like II"/>
    <property type="match status" value="1"/>
</dbReference>
<dbReference type="Gene3D" id="3.40.190.10">
    <property type="entry name" value="Periplasmic binding protein-like II"/>
    <property type="match status" value="2"/>
</dbReference>
<dbReference type="InterPro" id="IPR001638">
    <property type="entry name" value="Solute-binding_3/MltF_N"/>
</dbReference>
<comment type="caution">
    <text evidence="8">The sequence shown here is derived from an EMBL/GenBank/DDBJ whole genome shotgun (WGS) entry which is preliminary data.</text>
</comment>
<organism evidence="8 9">
    <name type="scientific">Catenuloplanes atrovinosus</name>
    <dbReference type="NCBI Taxonomy" id="137266"/>
    <lineage>
        <taxon>Bacteria</taxon>
        <taxon>Bacillati</taxon>
        <taxon>Actinomycetota</taxon>
        <taxon>Actinomycetes</taxon>
        <taxon>Micromonosporales</taxon>
        <taxon>Micromonosporaceae</taxon>
        <taxon>Catenuloplanes</taxon>
    </lineage>
</organism>
<dbReference type="Pfam" id="PF00497">
    <property type="entry name" value="SBP_bac_3"/>
    <property type="match status" value="1"/>
</dbReference>
<comment type="similarity">
    <text evidence="1 4">Belongs to the bacterial solute-binding protein 3 family.</text>
</comment>
<keyword evidence="9" id="KW-1185">Reference proteome</keyword>
<name>A0AAE4CAR4_9ACTN</name>
<dbReference type="GO" id="GO:0006865">
    <property type="term" value="P:amino acid transport"/>
    <property type="evidence" value="ECO:0007669"/>
    <property type="project" value="TreeGrafter"/>
</dbReference>
<evidence type="ECO:0000256" key="5">
    <source>
        <dbReference type="SAM" id="MobiDB-lite"/>
    </source>
</evidence>
<feature type="domain" description="Solute-binding protein family 3/N-terminal" evidence="7">
    <location>
        <begin position="68"/>
        <end position="299"/>
    </location>
</feature>
<evidence type="ECO:0000259" key="7">
    <source>
        <dbReference type="SMART" id="SM00062"/>
    </source>
</evidence>
<dbReference type="PANTHER" id="PTHR30085">
    <property type="entry name" value="AMINO ACID ABC TRANSPORTER PERMEASE"/>
    <property type="match status" value="1"/>
</dbReference>
<keyword evidence="3 6" id="KW-0732">Signal</keyword>
<evidence type="ECO:0000256" key="4">
    <source>
        <dbReference type="RuleBase" id="RU003744"/>
    </source>
</evidence>
<feature type="region of interest" description="Disordered" evidence="5">
    <location>
        <begin position="300"/>
        <end position="327"/>
    </location>
</feature>
<dbReference type="GO" id="GO:0005576">
    <property type="term" value="C:extracellular region"/>
    <property type="evidence" value="ECO:0007669"/>
    <property type="project" value="TreeGrafter"/>
</dbReference>
<dbReference type="AlphaFoldDB" id="A0AAE4CAR4"/>
<dbReference type="InterPro" id="IPR051455">
    <property type="entry name" value="Bact_solute-bind_prot3"/>
</dbReference>
<feature type="signal peptide" evidence="6">
    <location>
        <begin position="1"/>
        <end position="44"/>
    </location>
</feature>
<dbReference type="SMART" id="SM00062">
    <property type="entry name" value="PBPb"/>
    <property type="match status" value="1"/>
</dbReference>
<feature type="chain" id="PRO_5042103270" evidence="6">
    <location>
        <begin position="45"/>
        <end position="327"/>
    </location>
</feature>
<dbReference type="InterPro" id="IPR018313">
    <property type="entry name" value="SBP_3_CS"/>
</dbReference>
<proteinExistence type="inferred from homology"/>
<protein>
    <submittedName>
        <fullName evidence="8">Glutamate transport system substrate-binding protein</fullName>
    </submittedName>
</protein>
<evidence type="ECO:0000256" key="1">
    <source>
        <dbReference type="ARBA" id="ARBA00010333"/>
    </source>
</evidence>
<evidence type="ECO:0000256" key="3">
    <source>
        <dbReference type="ARBA" id="ARBA00022729"/>
    </source>
</evidence>
<dbReference type="RefSeq" id="WP_310367920.1">
    <property type="nucleotide sequence ID" value="NZ_JAVDYB010000001.1"/>
</dbReference>
<accession>A0AAE4CAR4</accession>
<dbReference type="PANTHER" id="PTHR30085:SF6">
    <property type="entry name" value="ABC TRANSPORTER GLUTAMINE-BINDING PROTEIN GLNH"/>
    <property type="match status" value="1"/>
</dbReference>
<evidence type="ECO:0000313" key="9">
    <source>
        <dbReference type="Proteomes" id="UP001183643"/>
    </source>
</evidence>
<sequence length="327" mass="35561">MGGRTRSGGWPARRIRFDRPGLRRAATTAAVALTLLLATAAACAEQRAAPPPSVQQRLEQSSIWGQPVLRIGVATNEPLMGEVRNGVHTGFDVEIARYLAASLGYASDKDIRFVEVHTDDRLEFLIGGKVDLVVASLSYTEERAKLIGFAGPYLVTRQSFLIPVAAESRLRTLEDFQAPGVDVCSSGSSTTESELARRGFAVKLVEDLQECVDGMLSGRFDAMSSDKTILAGFRSQHPQKLMPVDLPLGAIERICVGVPIGDTALRDVVGHFLKESYEQGRDGGTSPWLTAYNKTLGPWYEDGTEVTQPEPQDVPELVDFDDKASPR</sequence>
<dbReference type="PROSITE" id="PS01039">
    <property type="entry name" value="SBP_BACTERIAL_3"/>
    <property type="match status" value="1"/>
</dbReference>